<keyword evidence="2" id="KW-1185">Reference proteome</keyword>
<reference evidence="1 2" key="1">
    <citation type="journal article" date="2019" name="Int. J. Syst. Evol. Microbiol.">
        <title>Capsulimonas corticalis gen. nov., sp. nov., an aerobic capsulated bacterium, of a novel bacterial order, Capsulimonadales ord. nov., of the class Armatimonadia of the phylum Armatimonadetes.</title>
        <authorList>
            <person name="Li J."/>
            <person name="Kudo C."/>
            <person name="Tonouchi A."/>
        </authorList>
    </citation>
    <scope>NUCLEOTIDE SEQUENCE [LARGE SCALE GENOMIC DNA]</scope>
    <source>
        <strain evidence="1 2">AX-7</strain>
    </source>
</reference>
<dbReference type="Gene3D" id="1.20.120.20">
    <property type="entry name" value="Apolipoprotein"/>
    <property type="match status" value="1"/>
</dbReference>
<dbReference type="AlphaFoldDB" id="A0A402CNR7"/>
<evidence type="ECO:0000313" key="2">
    <source>
        <dbReference type="Proteomes" id="UP000287394"/>
    </source>
</evidence>
<gene>
    <name evidence="1" type="ORF">CCAX7_53040</name>
</gene>
<dbReference type="KEGG" id="ccot:CCAX7_53040"/>
<dbReference type="RefSeq" id="WP_119319084.1">
    <property type="nucleotide sequence ID" value="NZ_AP025739.1"/>
</dbReference>
<evidence type="ECO:0000313" key="1">
    <source>
        <dbReference type="EMBL" id="BDI33253.1"/>
    </source>
</evidence>
<protein>
    <submittedName>
        <fullName evidence="1">Uncharacterized protein</fullName>
    </submittedName>
</protein>
<organism evidence="1 2">
    <name type="scientific">Capsulimonas corticalis</name>
    <dbReference type="NCBI Taxonomy" id="2219043"/>
    <lineage>
        <taxon>Bacteria</taxon>
        <taxon>Bacillati</taxon>
        <taxon>Armatimonadota</taxon>
        <taxon>Armatimonadia</taxon>
        <taxon>Capsulimonadales</taxon>
        <taxon>Capsulimonadaceae</taxon>
        <taxon>Capsulimonas</taxon>
    </lineage>
</organism>
<dbReference type="EMBL" id="AP025739">
    <property type="protein sequence ID" value="BDI33253.1"/>
    <property type="molecule type" value="Genomic_DNA"/>
</dbReference>
<name>A0A402CNR7_9BACT</name>
<proteinExistence type="predicted"/>
<sequence length="154" mass="15913">MATETNTTAADLGEAVEQAKTKVRSKAKEIVEQGQHAASSVADNARGTVKTQLTGQKDNVADHLLATAQAIQSASDQLKEHGTPFVGEYADKAAASITEFSGALKDKQVEQIVADTEAFARRSPGLYLGAAAVAGLLAARFLKSSGTGQPSAGR</sequence>
<accession>A0A402CNR7</accession>
<dbReference type="Proteomes" id="UP000287394">
    <property type="component" value="Chromosome"/>
</dbReference>